<reference evidence="6" key="1">
    <citation type="journal article" date="2019" name="Int. J. Syst. Evol. Microbiol.">
        <title>The Global Catalogue of Microorganisms (GCM) 10K type strain sequencing project: providing services to taxonomists for standard genome sequencing and annotation.</title>
        <authorList>
            <consortium name="The Broad Institute Genomics Platform"/>
            <consortium name="The Broad Institute Genome Sequencing Center for Infectious Disease"/>
            <person name="Wu L."/>
            <person name="Ma J."/>
        </authorList>
    </citation>
    <scope>NUCLEOTIDE SEQUENCE [LARGE SCALE GENOMIC DNA]</scope>
    <source>
        <strain evidence="6">JCM 11496</strain>
    </source>
</reference>
<dbReference type="CDD" id="cd03768">
    <property type="entry name" value="SR_ResInv"/>
    <property type="match status" value="1"/>
</dbReference>
<dbReference type="InterPro" id="IPR006119">
    <property type="entry name" value="Resolv_N"/>
</dbReference>
<keyword evidence="2" id="KW-0238">DNA-binding</keyword>
<sequence length="194" mass="21197">MNHHSWLTVTARVSTLDQNADLQHAALKAACCSRIFTDHGVSGTMASRPELDKLLNHLRDGDEVVVWKLDRLGRNTRNLLALIDDLEHRGVHFHSLPEGISTTGSMGRAILTVMSAFAQLERDQLAERTKAGMAAAAEHGRKAGRQENTAAHANVKRAHDLKAQGLAPADIGKIIGASRATVYRYRSLETNHPS</sequence>
<dbReference type="Proteomes" id="UP001597307">
    <property type="component" value="Unassembled WGS sequence"/>
</dbReference>
<evidence type="ECO:0000313" key="5">
    <source>
        <dbReference type="EMBL" id="MFD1846806.1"/>
    </source>
</evidence>
<dbReference type="SUPFAM" id="SSF53041">
    <property type="entry name" value="Resolvase-like"/>
    <property type="match status" value="1"/>
</dbReference>
<dbReference type="SMART" id="SM00857">
    <property type="entry name" value="Resolvase"/>
    <property type="match status" value="1"/>
</dbReference>
<evidence type="ECO:0000259" key="4">
    <source>
        <dbReference type="PROSITE" id="PS51736"/>
    </source>
</evidence>
<dbReference type="InterPro" id="IPR006118">
    <property type="entry name" value="Recombinase_CS"/>
</dbReference>
<keyword evidence="3" id="KW-0233">DNA recombination</keyword>
<dbReference type="EMBL" id="JBHUGA010000030">
    <property type="protein sequence ID" value="MFD1846806.1"/>
    <property type="molecule type" value="Genomic_DNA"/>
</dbReference>
<keyword evidence="6" id="KW-1185">Reference proteome</keyword>
<dbReference type="PROSITE" id="PS51736">
    <property type="entry name" value="RECOMBINASES_3"/>
    <property type="match status" value="1"/>
</dbReference>
<evidence type="ECO:0000313" key="6">
    <source>
        <dbReference type="Proteomes" id="UP001597307"/>
    </source>
</evidence>
<evidence type="ECO:0000256" key="2">
    <source>
        <dbReference type="ARBA" id="ARBA00023125"/>
    </source>
</evidence>
<accession>A0ABW4Q7W3</accession>
<dbReference type="PROSITE" id="PS00398">
    <property type="entry name" value="RECOMBINASES_2"/>
    <property type="match status" value="1"/>
</dbReference>
<dbReference type="Pfam" id="PF00239">
    <property type="entry name" value="Resolvase"/>
    <property type="match status" value="1"/>
</dbReference>
<dbReference type="RefSeq" id="WP_343878359.1">
    <property type="nucleotide sequence ID" value="NZ_BAAAIJ010000013.1"/>
</dbReference>
<feature type="domain" description="Resolvase/invertase-type recombinase catalytic" evidence="4">
    <location>
        <begin position="6"/>
        <end position="140"/>
    </location>
</feature>
<dbReference type="PANTHER" id="PTHR30461:SF2">
    <property type="entry name" value="SERINE RECOMBINASE PINE-RELATED"/>
    <property type="match status" value="1"/>
</dbReference>
<dbReference type="PANTHER" id="PTHR30461">
    <property type="entry name" value="DNA-INVERTASE FROM LAMBDOID PROPHAGE"/>
    <property type="match status" value="1"/>
</dbReference>
<organism evidence="5 6">
    <name type="scientific">Arthrobacter flavus</name>
    <dbReference type="NCBI Taxonomy" id="95172"/>
    <lineage>
        <taxon>Bacteria</taxon>
        <taxon>Bacillati</taxon>
        <taxon>Actinomycetota</taxon>
        <taxon>Actinomycetes</taxon>
        <taxon>Micrococcales</taxon>
        <taxon>Micrococcaceae</taxon>
        <taxon>Arthrobacter</taxon>
    </lineage>
</organism>
<proteinExistence type="predicted"/>
<evidence type="ECO:0000256" key="3">
    <source>
        <dbReference type="ARBA" id="ARBA00023172"/>
    </source>
</evidence>
<comment type="caution">
    <text evidence="5">The sequence shown here is derived from an EMBL/GenBank/DDBJ whole genome shotgun (WGS) entry which is preliminary data.</text>
</comment>
<evidence type="ECO:0000256" key="1">
    <source>
        <dbReference type="ARBA" id="ARBA00022908"/>
    </source>
</evidence>
<gene>
    <name evidence="5" type="ORF">ACFSFX_09370</name>
</gene>
<keyword evidence="1" id="KW-0229">DNA integration</keyword>
<protein>
    <submittedName>
        <fullName evidence="5">Recombinase family protein</fullName>
    </submittedName>
</protein>
<name>A0ABW4Q7W3_9MICC</name>
<dbReference type="Gene3D" id="3.40.50.1390">
    <property type="entry name" value="Resolvase, N-terminal catalytic domain"/>
    <property type="match status" value="1"/>
</dbReference>
<dbReference type="InterPro" id="IPR050639">
    <property type="entry name" value="SSR_resolvase"/>
</dbReference>
<dbReference type="InterPro" id="IPR036162">
    <property type="entry name" value="Resolvase-like_N_sf"/>
</dbReference>